<dbReference type="NCBIfam" id="NF004325">
    <property type="entry name" value="PRK05718.1"/>
    <property type="match status" value="1"/>
</dbReference>
<dbReference type="PANTHER" id="PTHR30246:SF1">
    <property type="entry name" value="2-DEHYDRO-3-DEOXY-6-PHOSPHOGALACTONATE ALDOLASE-RELATED"/>
    <property type="match status" value="1"/>
</dbReference>
<comment type="caution">
    <text evidence="6">The sequence shown here is derived from an EMBL/GenBank/DDBJ whole genome shotgun (WGS) entry which is preliminary data.</text>
</comment>
<comment type="pathway">
    <text evidence="1">Carbohydrate acid metabolism.</text>
</comment>
<evidence type="ECO:0000256" key="2">
    <source>
        <dbReference type="ARBA" id="ARBA00006906"/>
    </source>
</evidence>
<organism evidence="6 7">
    <name type="scientific">Parvularcula dongshanensis</name>
    <dbReference type="NCBI Taxonomy" id="1173995"/>
    <lineage>
        <taxon>Bacteria</taxon>
        <taxon>Pseudomonadati</taxon>
        <taxon>Pseudomonadota</taxon>
        <taxon>Alphaproteobacteria</taxon>
        <taxon>Parvularculales</taxon>
        <taxon>Parvularculaceae</taxon>
        <taxon>Parvularcula</taxon>
    </lineage>
</organism>
<evidence type="ECO:0000256" key="5">
    <source>
        <dbReference type="ARBA" id="ARBA00023277"/>
    </source>
</evidence>
<dbReference type="InterPro" id="IPR000887">
    <property type="entry name" value="Aldlse_KDPG_KHG"/>
</dbReference>
<dbReference type="GO" id="GO:0106009">
    <property type="term" value="F:(4S)-4-hydroxy-2-oxoglutarate aldolase activity"/>
    <property type="evidence" value="ECO:0007669"/>
    <property type="project" value="UniProtKB-EC"/>
</dbReference>
<comment type="subunit">
    <text evidence="3">Homotrimer.</text>
</comment>
<keyword evidence="4 6" id="KW-0456">Lyase</keyword>
<evidence type="ECO:0000256" key="1">
    <source>
        <dbReference type="ARBA" id="ARBA00004761"/>
    </source>
</evidence>
<comment type="similarity">
    <text evidence="2">Belongs to the KHG/KDPG aldolase family.</text>
</comment>
<protein>
    <submittedName>
        <fullName evidence="6">2-dehydro-3-deoxyphosphogluconate aldolase/(4S)-4-hydroxy-2-oxoglutarate aldolase</fullName>
        <ecNumber evidence="6">4.1.2.14</ecNumber>
        <ecNumber evidence="6">4.1.3.42</ecNumber>
    </submittedName>
</protein>
<dbReference type="Pfam" id="PF01081">
    <property type="entry name" value="Aldolase"/>
    <property type="match status" value="1"/>
</dbReference>
<accession>A0A840I134</accession>
<keyword evidence="7" id="KW-1185">Reference proteome</keyword>
<dbReference type="EC" id="4.1.2.14" evidence="6"/>
<evidence type="ECO:0000313" key="7">
    <source>
        <dbReference type="Proteomes" id="UP000563524"/>
    </source>
</evidence>
<dbReference type="SUPFAM" id="SSF51569">
    <property type="entry name" value="Aldolase"/>
    <property type="match status" value="1"/>
</dbReference>
<reference evidence="6 7" key="1">
    <citation type="submission" date="2020-08" db="EMBL/GenBank/DDBJ databases">
        <title>Genomic Encyclopedia of Type Strains, Phase IV (KMG-IV): sequencing the most valuable type-strain genomes for metagenomic binning, comparative biology and taxonomic classification.</title>
        <authorList>
            <person name="Goeker M."/>
        </authorList>
    </citation>
    <scope>NUCLEOTIDE SEQUENCE [LARGE SCALE GENOMIC DNA]</scope>
    <source>
        <strain evidence="6 7">DSM 102850</strain>
    </source>
</reference>
<dbReference type="Gene3D" id="3.20.20.70">
    <property type="entry name" value="Aldolase class I"/>
    <property type="match status" value="1"/>
</dbReference>
<dbReference type="NCBIfam" id="TIGR01182">
    <property type="entry name" value="eda"/>
    <property type="match status" value="1"/>
</dbReference>
<keyword evidence="5" id="KW-0119">Carbohydrate metabolism</keyword>
<dbReference type="CDD" id="cd00452">
    <property type="entry name" value="KDPG_aldolase"/>
    <property type="match status" value="1"/>
</dbReference>
<sequence length="207" mass="21606">MSQASRIDELLSGTRVMPVVVIERAEDALPLADALLEGGVTAIEMTLRTEAALPAAEAIAKARPDMVVGTGTVLTPGDLRRSEEAGARFAVSPGLTETLADEAAKRFESCPLLPGTATASEVMFAMERGFTRLKFFPAETSGGAPAVKALGGPLPQVRFCPTGGVSPDNAASYLKLPNVFCVGGSWLVPKGGDWAEVTRLARESTAF</sequence>
<dbReference type="InterPro" id="IPR031338">
    <property type="entry name" value="KDPG/KHG_AS_2"/>
</dbReference>
<dbReference type="Proteomes" id="UP000563524">
    <property type="component" value="Unassembled WGS sequence"/>
</dbReference>
<dbReference type="AlphaFoldDB" id="A0A840I134"/>
<evidence type="ECO:0000256" key="4">
    <source>
        <dbReference type="ARBA" id="ARBA00023239"/>
    </source>
</evidence>
<dbReference type="PANTHER" id="PTHR30246">
    <property type="entry name" value="2-KETO-3-DEOXY-6-PHOSPHOGLUCONATE ALDOLASE"/>
    <property type="match status" value="1"/>
</dbReference>
<dbReference type="InterPro" id="IPR013785">
    <property type="entry name" value="Aldolase_TIM"/>
</dbReference>
<name>A0A840I134_9PROT</name>
<proteinExistence type="inferred from homology"/>
<dbReference type="EMBL" id="JACHOB010000001">
    <property type="protein sequence ID" value="MBB4657944.1"/>
    <property type="molecule type" value="Genomic_DNA"/>
</dbReference>
<evidence type="ECO:0000256" key="3">
    <source>
        <dbReference type="ARBA" id="ARBA00011233"/>
    </source>
</evidence>
<evidence type="ECO:0000313" key="6">
    <source>
        <dbReference type="EMBL" id="MBB4657944.1"/>
    </source>
</evidence>
<gene>
    <name evidence="6" type="ORF">GGQ59_000444</name>
</gene>
<dbReference type="PROSITE" id="PS00160">
    <property type="entry name" value="ALDOLASE_KDPG_KHG_2"/>
    <property type="match status" value="1"/>
</dbReference>
<dbReference type="GO" id="GO:0008675">
    <property type="term" value="F:2-dehydro-3-deoxy-phosphogluconate aldolase activity"/>
    <property type="evidence" value="ECO:0007669"/>
    <property type="project" value="UniProtKB-EC"/>
</dbReference>
<dbReference type="EC" id="4.1.3.42" evidence="6"/>
<dbReference type="RefSeq" id="WP_183815413.1">
    <property type="nucleotide sequence ID" value="NZ_JACHOB010000001.1"/>
</dbReference>